<organism evidence="2 5">
    <name type="scientific">Pectobacterium parmentieri</name>
    <dbReference type="NCBI Taxonomy" id="1905730"/>
    <lineage>
        <taxon>Bacteria</taxon>
        <taxon>Pseudomonadati</taxon>
        <taxon>Pseudomonadota</taxon>
        <taxon>Gammaproteobacteria</taxon>
        <taxon>Enterobacterales</taxon>
        <taxon>Pectobacteriaceae</taxon>
        <taxon>Pectobacterium</taxon>
    </lineage>
</organism>
<evidence type="ECO:0000313" key="5">
    <source>
        <dbReference type="Proteomes" id="UP000008044"/>
    </source>
</evidence>
<proteinExistence type="predicted"/>
<feature type="transmembrane region" description="Helical" evidence="1">
    <location>
        <begin position="12"/>
        <end position="37"/>
    </location>
</feature>
<accession>A0A0H3I5H6</accession>
<name>A0A0H3I5H6_PECPM</name>
<evidence type="ECO:0000313" key="7">
    <source>
        <dbReference type="Proteomes" id="UP001194579"/>
    </source>
</evidence>
<reference evidence="2 5" key="1">
    <citation type="journal article" date="2012" name="J. Bacteriol.">
        <title>Genome sequence of Pectobacterium sp. strain SCC3193.</title>
        <authorList>
            <person name="Koskinen J.P."/>
            <person name="Laine P."/>
            <person name="Niemi O."/>
            <person name="Nykyri J."/>
            <person name="Harjunpaa H."/>
            <person name="Auvinen P."/>
            <person name="Paulin L."/>
            <person name="Pirhonen M."/>
            <person name="Palva T."/>
            <person name="Holm L."/>
        </authorList>
    </citation>
    <scope>NUCLEOTIDE SEQUENCE [LARGE SCALE GENOMIC DNA]</scope>
    <source>
        <strain evidence="2 5">SCC3193</strain>
    </source>
</reference>
<dbReference type="EMBL" id="WABS01000007">
    <property type="protein sequence ID" value="MBI0553892.1"/>
    <property type="molecule type" value="Genomic_DNA"/>
</dbReference>
<dbReference type="eggNOG" id="ENOG5031HXW">
    <property type="taxonomic scope" value="Bacteria"/>
</dbReference>
<evidence type="ECO:0000313" key="6">
    <source>
        <dbReference type="Proteomes" id="UP000269665"/>
    </source>
</evidence>
<dbReference type="PATRIC" id="fig|1166016.3.peg.2755"/>
<dbReference type="GeneID" id="45848807"/>
<protein>
    <submittedName>
        <fullName evidence="2">Uncharacterized protein</fullName>
    </submittedName>
</protein>
<keyword evidence="7" id="KW-1185">Reference proteome</keyword>
<reference evidence="2" key="2">
    <citation type="submission" date="2012-03" db="EMBL/GenBank/DDBJ databases">
        <authorList>
            <person name="Koskinen P."/>
            <person name="Laine P."/>
            <person name="Niemi O."/>
            <person name="Nykyri J."/>
            <person name="Harjunpaa H."/>
            <person name="Auvinen P."/>
            <person name="Paulin L."/>
            <person name="Pirhonen M."/>
            <person name="Palva T."/>
            <person name="Holm L."/>
        </authorList>
    </citation>
    <scope>NUCLEOTIDE SEQUENCE</scope>
    <source>
        <strain evidence="2">SCC3193</strain>
    </source>
</reference>
<evidence type="ECO:0000313" key="2">
    <source>
        <dbReference type="EMBL" id="AFI90801.1"/>
    </source>
</evidence>
<dbReference type="AlphaFoldDB" id="A0A0H3I5H6"/>
<feature type="transmembrane region" description="Helical" evidence="1">
    <location>
        <begin position="65"/>
        <end position="84"/>
    </location>
</feature>
<evidence type="ECO:0000313" key="4">
    <source>
        <dbReference type="EMBL" id="RKO76751.1"/>
    </source>
</evidence>
<evidence type="ECO:0000313" key="3">
    <source>
        <dbReference type="EMBL" id="MBI0553892.1"/>
    </source>
</evidence>
<dbReference type="KEGG" id="pec:W5S_2716"/>
<dbReference type="RefSeq" id="WP_014700353.1">
    <property type="nucleotide sequence ID" value="NC_017845.1"/>
</dbReference>
<keyword evidence="1" id="KW-0472">Membrane</keyword>
<dbReference type="Proteomes" id="UP000269665">
    <property type="component" value="Unassembled WGS sequence"/>
</dbReference>
<reference evidence="3" key="5">
    <citation type="submission" date="2024-05" db="EMBL/GenBank/DDBJ databases">
        <title>Identification of Pectobacterium versatile causing blackleg of potato from New York State with a whole genome sequencing approach.</title>
        <authorList>
            <person name="Ma X."/>
            <person name="Swingle B."/>
        </authorList>
    </citation>
    <scope>NUCLEOTIDE SEQUENCE</scope>
    <source>
        <strain evidence="3">NY1588A</strain>
    </source>
</reference>
<dbReference type="EMBL" id="PSZG01000001">
    <property type="protein sequence ID" value="RKO76751.1"/>
    <property type="molecule type" value="Genomic_DNA"/>
</dbReference>
<reference evidence="4 6" key="3">
    <citation type="journal article" date="2018" name="BMC Genomics">
        <title>High genomic variability in the plant pathogenic bacterium Pectobacterium parmentieri deciphered from de novo assembled complete genomes.</title>
        <authorList>
            <person name="Zoledowska S."/>
            <person name="Motyka-Pomagruk A."/>
            <person name="Sledz W."/>
            <person name="Mengoni A."/>
            <person name="Lojkowska E."/>
        </authorList>
    </citation>
    <scope>NUCLEOTIDE SEQUENCE [LARGE SCALE GENOMIC DNA]</scope>
    <source>
        <strain evidence="4 6">IFB5626</strain>
    </source>
</reference>
<dbReference type="Proteomes" id="UP000008044">
    <property type="component" value="Chromosome"/>
</dbReference>
<dbReference type="OrthoDB" id="6422824at2"/>
<dbReference type="Proteomes" id="UP001194579">
    <property type="component" value="Unassembled WGS sequence"/>
</dbReference>
<gene>
    <name evidence="2" type="ordered locus">W5S_2716</name>
    <name evidence="4" type="ORF">C5E00_08130</name>
    <name evidence="3" type="ORF">F6Q06_05210</name>
</gene>
<keyword evidence="1" id="KW-0812">Transmembrane</keyword>
<keyword evidence="1" id="KW-1133">Transmembrane helix</keyword>
<dbReference type="HOGENOM" id="CLU_2331219_0_0_6"/>
<evidence type="ECO:0000256" key="1">
    <source>
        <dbReference type="SAM" id="Phobius"/>
    </source>
</evidence>
<dbReference type="EMBL" id="CP003415">
    <property type="protein sequence ID" value="AFI90801.1"/>
    <property type="molecule type" value="Genomic_DNA"/>
</dbReference>
<dbReference type="KEGG" id="ppar:A8F97_04950"/>
<reference evidence="7" key="4">
    <citation type="submission" date="2023-07" db="EMBL/GenBank/DDBJ databases">
        <title>Identification of Pectobacterium versatile causing blackleg of potato from New York State with a whole genome sequencing approach.</title>
        <authorList>
            <person name="Ma X."/>
            <person name="Swingle B."/>
        </authorList>
    </citation>
    <scope>NUCLEOTIDE SEQUENCE [LARGE SCALE GENOMIC DNA]</scope>
    <source>
        <strain evidence="7">NY1588A</strain>
    </source>
</reference>
<sequence>MCKKGMPRFSQILLAIAAIFSTIMASLFGSLYFILYWPYRNKFNELGRYFDEENSVVYEESASTFLLPMVFFIVLTLLAVAVGIKRYRDVTKPINTQP</sequence>